<keyword evidence="2" id="KW-1185">Reference proteome</keyword>
<evidence type="ECO:0008006" key="3">
    <source>
        <dbReference type="Google" id="ProtNLM"/>
    </source>
</evidence>
<dbReference type="EMBL" id="JACMSC010000002">
    <property type="protein sequence ID" value="KAG6534684.1"/>
    <property type="molecule type" value="Genomic_DNA"/>
</dbReference>
<accession>A0A8J5I3J3</accession>
<name>A0A8J5I3J3_ZINOF</name>
<protein>
    <recommendedName>
        <fullName evidence="3">30S ribosomal protein S9, chloroplastic</fullName>
    </recommendedName>
</protein>
<dbReference type="Proteomes" id="UP000734854">
    <property type="component" value="Unassembled WGS sequence"/>
</dbReference>
<dbReference type="AlphaFoldDB" id="A0A8J5I3J3"/>
<gene>
    <name evidence="1" type="ORF">ZIOFF_008587</name>
</gene>
<organism evidence="1 2">
    <name type="scientific">Zingiber officinale</name>
    <name type="common">Ginger</name>
    <name type="synonym">Amomum zingiber</name>
    <dbReference type="NCBI Taxonomy" id="94328"/>
    <lineage>
        <taxon>Eukaryota</taxon>
        <taxon>Viridiplantae</taxon>
        <taxon>Streptophyta</taxon>
        <taxon>Embryophyta</taxon>
        <taxon>Tracheophyta</taxon>
        <taxon>Spermatophyta</taxon>
        <taxon>Magnoliopsida</taxon>
        <taxon>Liliopsida</taxon>
        <taxon>Zingiberales</taxon>
        <taxon>Zingiberaceae</taxon>
        <taxon>Zingiber</taxon>
    </lineage>
</organism>
<evidence type="ECO:0000313" key="1">
    <source>
        <dbReference type="EMBL" id="KAG6534684.1"/>
    </source>
</evidence>
<comment type="caution">
    <text evidence="1">The sequence shown here is derived from an EMBL/GenBank/DDBJ whole genome shotgun (WGS) entry which is preliminary data.</text>
</comment>
<reference evidence="1 2" key="1">
    <citation type="submission" date="2020-08" db="EMBL/GenBank/DDBJ databases">
        <title>Plant Genome Project.</title>
        <authorList>
            <person name="Zhang R.-G."/>
        </authorList>
    </citation>
    <scope>NUCLEOTIDE SEQUENCE [LARGE SCALE GENOMIC DNA]</scope>
    <source>
        <tissue evidence="1">Rhizome</tissue>
    </source>
</reference>
<proteinExistence type="predicted"/>
<evidence type="ECO:0000313" key="2">
    <source>
        <dbReference type="Proteomes" id="UP000734854"/>
    </source>
</evidence>
<sequence>MGSGSRSRKFPSHPLCLSPFLYPSSLRLIFPPGTVSSLRLNSPAKPDRRRRLFQSSLTTVGGVAGSASVSEEEVEGVSLEKYVKSRLPGGFAAQRIIGNYGRRKCVIARVALQEGTRKFVINYRDSQEVFCLLFFIVLELEFKESKFILEFVGLVLRYRKDYSMKKPESIVPCRILR</sequence>